<dbReference type="SUPFAM" id="SSF53448">
    <property type="entry name" value="Nucleotide-diphospho-sugar transferases"/>
    <property type="match status" value="1"/>
</dbReference>
<evidence type="ECO:0000256" key="3">
    <source>
        <dbReference type="ARBA" id="ARBA00022679"/>
    </source>
</evidence>
<dbReference type="CDD" id="cd06421">
    <property type="entry name" value="CESA_CelA_like"/>
    <property type="match status" value="1"/>
</dbReference>
<evidence type="ECO:0000256" key="7">
    <source>
        <dbReference type="SAM" id="Phobius"/>
    </source>
</evidence>
<dbReference type="InterPro" id="IPR050321">
    <property type="entry name" value="Glycosyltr_2/OpgH_subfam"/>
</dbReference>
<comment type="caution">
    <text evidence="8">The sequence shown here is derived from an EMBL/GenBank/DDBJ whole genome shotgun (WGS) entry which is preliminary data.</text>
</comment>
<evidence type="ECO:0000256" key="1">
    <source>
        <dbReference type="ARBA" id="ARBA00004141"/>
    </source>
</evidence>
<name>A0AB37W218_9PLEO</name>
<keyword evidence="5 7" id="KW-1133">Transmembrane helix</keyword>
<evidence type="ECO:0000256" key="4">
    <source>
        <dbReference type="ARBA" id="ARBA00022692"/>
    </source>
</evidence>
<dbReference type="GO" id="GO:0016757">
    <property type="term" value="F:glycosyltransferase activity"/>
    <property type="evidence" value="ECO:0007669"/>
    <property type="project" value="UniProtKB-KW"/>
</dbReference>
<evidence type="ECO:0000313" key="8">
    <source>
        <dbReference type="EMBL" id="RYN18786.1"/>
    </source>
</evidence>
<dbReference type="AlphaFoldDB" id="A0AB37W218"/>
<reference evidence="8" key="2">
    <citation type="journal article" date="2019" name="bioRxiv">
        <title>Genomics, evolutionary history and diagnostics of the Alternaria alternata species group including apple and Asian pear pathotypes.</title>
        <authorList>
            <person name="Armitage A.D."/>
            <person name="Cockerton H.M."/>
            <person name="Sreenivasaprasad S."/>
            <person name="Woodhall J.W."/>
            <person name="Lane C.R."/>
            <person name="Harrison R.J."/>
            <person name="Clarkson J.P."/>
        </authorList>
    </citation>
    <scope>NUCLEOTIDE SEQUENCE</scope>
    <source>
        <strain evidence="8">FERA 1164</strain>
    </source>
</reference>
<dbReference type="InterPro" id="IPR029044">
    <property type="entry name" value="Nucleotide-diphossugar_trans"/>
</dbReference>
<keyword evidence="6 7" id="KW-0472">Membrane</keyword>
<evidence type="ECO:0000256" key="2">
    <source>
        <dbReference type="ARBA" id="ARBA00022676"/>
    </source>
</evidence>
<gene>
    <name evidence="8" type="ORF">AA0115_g11124</name>
</gene>
<keyword evidence="4 7" id="KW-0812">Transmembrane</keyword>
<reference evidence="8" key="1">
    <citation type="submission" date="2017-10" db="EMBL/GenBank/DDBJ databases">
        <authorList>
            <person name="Armitage A.D."/>
            <person name="Barbara D.J."/>
            <person name="Woodhall J.W."/>
            <person name="Sreenivasaprasad S."/>
            <person name="Lane C.R."/>
            <person name="Clarkson J.P."/>
            <person name="Harrison R.J."/>
        </authorList>
    </citation>
    <scope>NUCLEOTIDE SEQUENCE</scope>
    <source>
        <strain evidence="8">FERA 1164</strain>
    </source>
</reference>
<dbReference type="Proteomes" id="UP000292340">
    <property type="component" value="Unassembled WGS sequence"/>
</dbReference>
<protein>
    <recommendedName>
        <fullName evidence="10">Glycosyltransferase 2-like domain-containing protein</fullName>
    </recommendedName>
</protein>
<organism evidence="8 9">
    <name type="scientific">Alternaria tenuissima</name>
    <dbReference type="NCBI Taxonomy" id="119927"/>
    <lineage>
        <taxon>Eukaryota</taxon>
        <taxon>Fungi</taxon>
        <taxon>Dikarya</taxon>
        <taxon>Ascomycota</taxon>
        <taxon>Pezizomycotina</taxon>
        <taxon>Dothideomycetes</taxon>
        <taxon>Pleosporomycetidae</taxon>
        <taxon>Pleosporales</taxon>
        <taxon>Pleosporineae</taxon>
        <taxon>Pleosporaceae</taxon>
        <taxon>Alternaria</taxon>
        <taxon>Alternaria sect. Alternaria</taxon>
        <taxon>Alternaria alternata complex</taxon>
    </lineage>
</organism>
<comment type="subcellular location">
    <subcellularLocation>
        <location evidence="1">Membrane</location>
        <topology evidence="1">Multi-pass membrane protein</topology>
    </subcellularLocation>
</comment>
<dbReference type="PANTHER" id="PTHR43867:SF2">
    <property type="entry name" value="CELLULOSE SYNTHASE CATALYTIC SUBUNIT A [UDP-FORMING]"/>
    <property type="match status" value="1"/>
</dbReference>
<evidence type="ECO:0008006" key="10">
    <source>
        <dbReference type="Google" id="ProtNLM"/>
    </source>
</evidence>
<dbReference type="Pfam" id="PF13641">
    <property type="entry name" value="Glyco_tranf_2_3"/>
    <property type="match status" value="1"/>
</dbReference>
<proteinExistence type="predicted"/>
<keyword evidence="2" id="KW-0328">Glycosyltransferase</keyword>
<evidence type="ECO:0000256" key="5">
    <source>
        <dbReference type="ARBA" id="ARBA00022989"/>
    </source>
</evidence>
<evidence type="ECO:0000313" key="9">
    <source>
        <dbReference type="Proteomes" id="UP000292340"/>
    </source>
</evidence>
<dbReference type="GO" id="GO:0016020">
    <property type="term" value="C:membrane"/>
    <property type="evidence" value="ECO:0007669"/>
    <property type="project" value="UniProtKB-SubCell"/>
</dbReference>
<evidence type="ECO:0000256" key="6">
    <source>
        <dbReference type="ARBA" id="ARBA00023136"/>
    </source>
</evidence>
<feature type="transmembrane region" description="Helical" evidence="7">
    <location>
        <begin position="49"/>
        <end position="69"/>
    </location>
</feature>
<dbReference type="PANTHER" id="PTHR43867">
    <property type="entry name" value="CELLULOSE SYNTHASE CATALYTIC SUBUNIT A [UDP-FORMING]"/>
    <property type="match status" value="1"/>
</dbReference>
<dbReference type="EMBL" id="PDXB01000047">
    <property type="protein sequence ID" value="RYN18786.1"/>
    <property type="molecule type" value="Genomic_DNA"/>
</dbReference>
<keyword evidence="3" id="KW-0808">Transferase</keyword>
<accession>A0AB37W218</accession>
<sequence length="540" mass="60952">MRIPVLRPTKPSQASFLNCDEAHATCYQILATDAKYEDLFTLTEKEKKVLRFMPLATLLPIVVSFYYWWMQYHYLSASDGAPPSKVLIAQRGYVILDMITNVPEYVKKILDASAVAKGTWRPRLRLVGNDVPSVDIAIVCCNEDLSVILDTVRAALNTDWPSDRIRIIVSDDGAQKSVARGVQRLQEQYPNSHLFYTARQRTPANSHKAGNLNHVLEYTARLPGGQAPFIAGLDADMIPARHWLRAQLPHLLGDPKMAFTCPPSCFYNVPMDDPLSQSLFVFHKFEETIKDGAGIAWCTGSGWVMRRTALAEIGGFPSQSLTEDILCGNLLIGRDWRSAYVKEELQWGLVPETYSAHIRQHYAVNHCKTFLLPKWLGGYPNAFFAKFRSTGSLPDELHERSRLRRASLRERLRSIMIKDGGSFHLCIALALVAGIMSNLKTASNLHGLASRDAFLYLLPRVLWVTTLWPTYTVAFFQPFYYAICPPTMPDRELLLHRDAAGVAYPTQRAKNPKSPVRGLGIELVNTVSELWAIVLLLWFW</sequence>
<dbReference type="Gene3D" id="3.90.550.10">
    <property type="entry name" value="Spore Coat Polysaccharide Biosynthesis Protein SpsA, Chain A"/>
    <property type="match status" value="1"/>
</dbReference>